<proteinExistence type="predicted"/>
<evidence type="ECO:0000256" key="1">
    <source>
        <dbReference type="SAM" id="MobiDB-lite"/>
    </source>
</evidence>
<feature type="domain" description="Nbr1 FW" evidence="2">
    <location>
        <begin position="5"/>
        <end position="70"/>
    </location>
</feature>
<dbReference type="AlphaFoldDB" id="X1FTH7"/>
<feature type="non-terminal residue" evidence="3">
    <location>
        <position position="1"/>
    </location>
</feature>
<dbReference type="InterPro" id="IPR013783">
    <property type="entry name" value="Ig-like_fold"/>
</dbReference>
<dbReference type="Gene3D" id="2.60.120.560">
    <property type="entry name" value="Exo-inulinase, domain 1"/>
    <property type="match status" value="1"/>
</dbReference>
<name>X1FTH7_9ZZZZ</name>
<organism evidence="3">
    <name type="scientific">marine sediment metagenome</name>
    <dbReference type="NCBI Taxonomy" id="412755"/>
    <lineage>
        <taxon>unclassified sequences</taxon>
        <taxon>metagenomes</taxon>
        <taxon>ecological metagenomes</taxon>
    </lineage>
</organism>
<feature type="region of interest" description="Disordered" evidence="1">
    <location>
        <begin position="1"/>
        <end position="27"/>
    </location>
</feature>
<comment type="caution">
    <text evidence="3">The sequence shown here is derived from an EMBL/GenBank/DDBJ whole genome shotgun (WGS) entry which is preliminary data.</text>
</comment>
<dbReference type="EMBL" id="BARU01022968">
    <property type="protein sequence ID" value="GAH48307.1"/>
    <property type="molecule type" value="Genomic_DNA"/>
</dbReference>
<evidence type="ECO:0000259" key="2">
    <source>
        <dbReference type="Pfam" id="PF16158"/>
    </source>
</evidence>
<dbReference type="Pfam" id="PF16158">
    <property type="entry name" value="N_BRCA1_IG"/>
    <property type="match status" value="1"/>
</dbReference>
<evidence type="ECO:0000313" key="3">
    <source>
        <dbReference type="EMBL" id="GAH48307.1"/>
    </source>
</evidence>
<dbReference type="InterPro" id="IPR032350">
    <property type="entry name" value="Nbr1_FW"/>
</dbReference>
<gene>
    <name evidence="3" type="ORF">S03H2_37322</name>
</gene>
<protein>
    <recommendedName>
        <fullName evidence="2">Nbr1 FW domain-containing protein</fullName>
    </recommendedName>
</protein>
<reference evidence="3" key="1">
    <citation type="journal article" date="2014" name="Front. Microbiol.">
        <title>High frequency of phylogenetically diverse reductive dehalogenase-homologous genes in deep subseafloor sedimentary metagenomes.</title>
        <authorList>
            <person name="Kawai M."/>
            <person name="Futagami T."/>
            <person name="Toyoda A."/>
            <person name="Takaki Y."/>
            <person name="Nishi S."/>
            <person name="Hori S."/>
            <person name="Arai W."/>
            <person name="Tsubouchi T."/>
            <person name="Morono Y."/>
            <person name="Uchiyama I."/>
            <person name="Ito T."/>
            <person name="Fujiyama A."/>
            <person name="Inagaki F."/>
            <person name="Takami H."/>
        </authorList>
    </citation>
    <scope>NUCLEOTIDE SEQUENCE</scope>
    <source>
        <strain evidence="3">Expedition CK06-06</strain>
    </source>
</reference>
<dbReference type="Gene3D" id="2.60.40.10">
    <property type="entry name" value="Immunoglobulins"/>
    <property type="match status" value="1"/>
</dbReference>
<accession>X1FTH7</accession>
<sequence length="252" mass="27885">SRRSLAHVHGHDMGGEGGPPLEREVPPGEEVGIELPLVAPHEPGEHAGLWQLCTPEGELFGTELRVVVEVVLFHDDFSDPDSGWPREADERRVFVCEGGMYIILANEPGTLFRALAPIEMLEDFVLEVDVELLGEPRPAVFGVVFRHQDVYNTYAFLIRNNGQYGLWKRVSDEAGAIGGPEWTSSPHIRRTGRNRLRVVCEGPHIALFVNDQHLRTVVDESFLAGRVGLCASLGEEGEPIEVAFDNVVVRLP</sequence>